<feature type="domain" description="PepSY" evidence="1">
    <location>
        <begin position="113"/>
        <end position="171"/>
    </location>
</feature>
<organism evidence="2 4">
    <name type="scientific">Enterococcus raffinosus ATCC 49464</name>
    <dbReference type="NCBI Taxonomy" id="1158602"/>
    <lineage>
        <taxon>Bacteria</taxon>
        <taxon>Bacillati</taxon>
        <taxon>Bacillota</taxon>
        <taxon>Bacilli</taxon>
        <taxon>Lactobacillales</taxon>
        <taxon>Enterococcaceae</taxon>
        <taxon>Enterococcus</taxon>
    </lineage>
</organism>
<feature type="domain" description="PepSY" evidence="1">
    <location>
        <begin position="33"/>
        <end position="87"/>
    </location>
</feature>
<protein>
    <recommendedName>
        <fullName evidence="1">PepSY domain-containing protein</fullName>
    </recommendedName>
</protein>
<dbReference type="EMBL" id="AJAL01000001">
    <property type="protein sequence ID" value="EOH82364.1"/>
    <property type="molecule type" value="Genomic_DNA"/>
</dbReference>
<sequence>MKRILIGLALLIIFGHTTVGHTASFMNSKKISISVEEAVSIFQTEYPNTDITSLELDRSFGKYYYEIEGVDDSIEYKLTIDAKNKKVKNKEQELLDVEDQGSEQKKIDFSTIISTKQASKIAINHIGKGKTTDWKLDKNLSTTYWEVTVKKIGKTSKVSIDAISGKVLAVEEDD</sequence>
<dbReference type="RefSeq" id="WP_010743938.1">
    <property type="nucleotide sequence ID" value="NZ_ASWF01000002.1"/>
</dbReference>
<dbReference type="Pfam" id="PF03413">
    <property type="entry name" value="PepSY"/>
    <property type="match status" value="2"/>
</dbReference>
<dbReference type="Proteomes" id="UP000014158">
    <property type="component" value="Unassembled WGS sequence"/>
</dbReference>
<name>R2S2D3_9ENTE</name>
<dbReference type="eggNOG" id="COG3212">
    <property type="taxonomic scope" value="Bacteria"/>
</dbReference>
<dbReference type="EMBL" id="ASWF01000002">
    <property type="protein sequence ID" value="EOT77798.1"/>
    <property type="molecule type" value="Genomic_DNA"/>
</dbReference>
<dbReference type="AlphaFoldDB" id="R2S2D3"/>
<keyword evidence="5" id="KW-1185">Reference proteome</keyword>
<evidence type="ECO:0000313" key="3">
    <source>
        <dbReference type="EMBL" id="EOT77798.1"/>
    </source>
</evidence>
<dbReference type="PATRIC" id="fig|1158602.3.peg.616"/>
<evidence type="ECO:0000259" key="1">
    <source>
        <dbReference type="Pfam" id="PF03413"/>
    </source>
</evidence>
<dbReference type="InterPro" id="IPR025711">
    <property type="entry name" value="PepSY"/>
</dbReference>
<evidence type="ECO:0000313" key="5">
    <source>
        <dbReference type="Proteomes" id="UP000014158"/>
    </source>
</evidence>
<gene>
    <name evidence="3" type="ORF">I590_01335</name>
    <name evidence="2" type="ORF">UAK_00600</name>
</gene>
<evidence type="ECO:0000313" key="2">
    <source>
        <dbReference type="EMBL" id="EOH82364.1"/>
    </source>
</evidence>
<accession>R2S2D3</accession>
<comment type="caution">
    <text evidence="2">The sequence shown here is derived from an EMBL/GenBank/DDBJ whole genome shotgun (WGS) entry which is preliminary data.</text>
</comment>
<reference evidence="2 4" key="1">
    <citation type="submission" date="2013-02" db="EMBL/GenBank/DDBJ databases">
        <title>The Genome Sequence of Enterococcus raffinosus ATCC_49464.</title>
        <authorList>
            <consortium name="The Broad Institute Genome Sequencing Platform"/>
            <consortium name="The Broad Institute Genome Sequencing Center for Infectious Disease"/>
            <person name="Earl A.M."/>
            <person name="Gilmore M.S."/>
            <person name="Lebreton F."/>
            <person name="Walker B."/>
            <person name="Young S.K."/>
            <person name="Zeng Q."/>
            <person name="Gargeya S."/>
            <person name="Fitzgerald M."/>
            <person name="Haas B."/>
            <person name="Abouelleil A."/>
            <person name="Alvarado L."/>
            <person name="Arachchi H.M."/>
            <person name="Berlin A.M."/>
            <person name="Chapman S.B."/>
            <person name="Dewar J."/>
            <person name="Goldberg J."/>
            <person name="Griggs A."/>
            <person name="Gujja S."/>
            <person name="Hansen M."/>
            <person name="Howarth C."/>
            <person name="Imamovic A."/>
            <person name="Larimer J."/>
            <person name="McCowan C."/>
            <person name="Murphy C."/>
            <person name="Neiman D."/>
            <person name="Pearson M."/>
            <person name="Priest M."/>
            <person name="Roberts A."/>
            <person name="Saif S."/>
            <person name="Shea T."/>
            <person name="Sisk P."/>
            <person name="Sykes S."/>
            <person name="Wortman J."/>
            <person name="Nusbaum C."/>
            <person name="Birren B."/>
        </authorList>
    </citation>
    <scope>NUCLEOTIDE SEQUENCE [LARGE SCALE GENOMIC DNA]</scope>
    <source>
        <strain evidence="2 4">ATCC 49464</strain>
    </source>
</reference>
<proteinExistence type="predicted"/>
<reference evidence="3 5" key="2">
    <citation type="submission" date="2013-03" db="EMBL/GenBank/DDBJ databases">
        <title>The Genome Sequence of Enterococcus raffinosus ATCC_49464 (PacBio/Illumina hybrid assembly).</title>
        <authorList>
            <consortium name="The Broad Institute Genomics Platform"/>
            <consortium name="The Broad Institute Genome Sequencing Center for Infectious Disease"/>
            <person name="Earl A."/>
            <person name="Russ C."/>
            <person name="Gilmore M."/>
            <person name="Surin D."/>
            <person name="Walker B."/>
            <person name="Young S."/>
            <person name="Zeng Q."/>
            <person name="Gargeya S."/>
            <person name="Fitzgerald M."/>
            <person name="Haas B."/>
            <person name="Abouelleil A."/>
            <person name="Allen A.W."/>
            <person name="Alvarado L."/>
            <person name="Arachchi H.M."/>
            <person name="Berlin A.M."/>
            <person name="Chapman S.B."/>
            <person name="Gainer-Dewar J."/>
            <person name="Goldberg J."/>
            <person name="Griggs A."/>
            <person name="Gujja S."/>
            <person name="Hansen M."/>
            <person name="Howarth C."/>
            <person name="Imamovic A."/>
            <person name="Ireland A."/>
            <person name="Larimer J."/>
            <person name="McCowan C."/>
            <person name="Murphy C."/>
            <person name="Pearson M."/>
            <person name="Poon T.W."/>
            <person name="Priest M."/>
            <person name="Roberts A."/>
            <person name="Saif S."/>
            <person name="Shea T."/>
            <person name="Sisk P."/>
            <person name="Sykes S."/>
            <person name="Wortman J."/>
            <person name="Nusbaum C."/>
            <person name="Birren B."/>
        </authorList>
    </citation>
    <scope>NUCLEOTIDE SEQUENCE [LARGE SCALE GENOMIC DNA]</scope>
    <source>
        <strain evidence="3 5">ATCC 49464</strain>
    </source>
</reference>
<dbReference type="Proteomes" id="UP000013877">
    <property type="component" value="Unassembled WGS sequence"/>
</dbReference>
<dbReference type="HOGENOM" id="CLU_067057_0_0_9"/>
<evidence type="ECO:0000313" key="4">
    <source>
        <dbReference type="Proteomes" id="UP000013877"/>
    </source>
</evidence>
<dbReference type="Gene3D" id="3.10.450.40">
    <property type="match status" value="2"/>
</dbReference>